<dbReference type="PROSITE" id="PS51197">
    <property type="entry name" value="HTH_RRF2_2"/>
    <property type="match status" value="1"/>
</dbReference>
<dbReference type="OrthoDB" id="9808360at2"/>
<dbReference type="Pfam" id="PF02082">
    <property type="entry name" value="Rrf2"/>
    <property type="match status" value="1"/>
</dbReference>
<dbReference type="GO" id="GO:0003700">
    <property type="term" value="F:DNA-binding transcription factor activity"/>
    <property type="evidence" value="ECO:0007669"/>
    <property type="project" value="TreeGrafter"/>
</dbReference>
<organism evidence="2 3">
    <name type="scientific">Coprococcus eutactus</name>
    <dbReference type="NCBI Taxonomy" id="33043"/>
    <lineage>
        <taxon>Bacteria</taxon>
        <taxon>Bacillati</taxon>
        <taxon>Bacillota</taxon>
        <taxon>Clostridia</taxon>
        <taxon>Lachnospirales</taxon>
        <taxon>Lachnospiraceae</taxon>
        <taxon>Coprococcus</taxon>
    </lineage>
</organism>
<name>A0A412IK77_9FIRM</name>
<comment type="caution">
    <text evidence="2">The sequence shown here is derived from an EMBL/GenBank/DDBJ whole genome shotgun (WGS) entry which is preliminary data.</text>
</comment>
<proteinExistence type="predicted"/>
<dbReference type="GO" id="GO:0003677">
    <property type="term" value="F:DNA binding"/>
    <property type="evidence" value="ECO:0007669"/>
    <property type="project" value="UniProtKB-KW"/>
</dbReference>
<reference evidence="2 3" key="1">
    <citation type="submission" date="2018-08" db="EMBL/GenBank/DDBJ databases">
        <title>A genome reference for cultivated species of the human gut microbiota.</title>
        <authorList>
            <person name="Zou Y."/>
            <person name="Xue W."/>
            <person name="Luo G."/>
        </authorList>
    </citation>
    <scope>NUCLEOTIDE SEQUENCE [LARGE SCALE GENOMIC DNA]</scope>
    <source>
        <strain evidence="2 3">AF22-21</strain>
    </source>
</reference>
<evidence type="ECO:0000313" key="3">
    <source>
        <dbReference type="Proteomes" id="UP000283295"/>
    </source>
</evidence>
<dbReference type="InterPro" id="IPR036390">
    <property type="entry name" value="WH_DNA-bd_sf"/>
</dbReference>
<keyword evidence="1" id="KW-0238">DNA-binding</keyword>
<dbReference type="InterPro" id="IPR036388">
    <property type="entry name" value="WH-like_DNA-bd_sf"/>
</dbReference>
<dbReference type="NCBIfam" id="TIGR00738">
    <property type="entry name" value="rrf2_super"/>
    <property type="match status" value="1"/>
</dbReference>
<sequence>MVISSKGEYALRVMADLAINHDGRFIPLKEIVQKEELSQKYLESIMRMLSKANLIEAASGHGGGYRLKKAPEEYTLWEILELTEGGLAPVACMKNSTITCDRSKQCYTLPIWQGLAELIQEYFQGKTLADIARNVE</sequence>
<evidence type="ECO:0000256" key="1">
    <source>
        <dbReference type="ARBA" id="ARBA00023125"/>
    </source>
</evidence>
<dbReference type="PANTHER" id="PTHR33221:SF5">
    <property type="entry name" value="HTH-TYPE TRANSCRIPTIONAL REGULATOR ISCR"/>
    <property type="match status" value="1"/>
</dbReference>
<evidence type="ECO:0000313" key="2">
    <source>
        <dbReference type="EMBL" id="RGS38034.1"/>
    </source>
</evidence>
<dbReference type="AlphaFoldDB" id="A0A412IK77"/>
<dbReference type="EMBL" id="QRVK01000040">
    <property type="protein sequence ID" value="RGS38034.1"/>
    <property type="molecule type" value="Genomic_DNA"/>
</dbReference>
<dbReference type="InterPro" id="IPR000944">
    <property type="entry name" value="Tscrpt_reg_Rrf2"/>
</dbReference>
<dbReference type="Gene3D" id="1.10.10.10">
    <property type="entry name" value="Winged helix-like DNA-binding domain superfamily/Winged helix DNA-binding domain"/>
    <property type="match status" value="1"/>
</dbReference>
<dbReference type="GO" id="GO:0005829">
    <property type="term" value="C:cytosol"/>
    <property type="evidence" value="ECO:0007669"/>
    <property type="project" value="TreeGrafter"/>
</dbReference>
<dbReference type="PANTHER" id="PTHR33221">
    <property type="entry name" value="WINGED HELIX-TURN-HELIX TRANSCRIPTIONAL REGULATOR, RRF2 FAMILY"/>
    <property type="match status" value="1"/>
</dbReference>
<protein>
    <submittedName>
        <fullName evidence="2">Rrf2 family transcriptional regulator</fullName>
    </submittedName>
</protein>
<dbReference type="RefSeq" id="WP_004851770.1">
    <property type="nucleotide sequence ID" value="NZ_CABIWG010000003.1"/>
</dbReference>
<dbReference type="SUPFAM" id="SSF46785">
    <property type="entry name" value="Winged helix' DNA-binding domain"/>
    <property type="match status" value="1"/>
</dbReference>
<accession>A0A412IK77</accession>
<dbReference type="Proteomes" id="UP000283295">
    <property type="component" value="Unassembled WGS sequence"/>
</dbReference>
<dbReference type="GeneID" id="92831221"/>
<gene>
    <name evidence="2" type="ORF">DWX94_11935</name>
</gene>